<keyword evidence="2" id="KW-0813">Transport</keyword>
<dbReference type="Gene3D" id="3.40.50.2300">
    <property type="match status" value="1"/>
</dbReference>
<dbReference type="InterPro" id="IPR001638">
    <property type="entry name" value="Solute-binding_3/MltF_N"/>
</dbReference>
<keyword evidence="8" id="KW-0325">Glycoprotein</keyword>
<comment type="subcellular location">
    <subcellularLocation>
        <location evidence="1">Membrane</location>
        <topology evidence="1">Multi-pass membrane protein</topology>
    </subcellularLocation>
</comment>
<dbReference type="InterPro" id="IPR001320">
    <property type="entry name" value="Iontro_rcpt_C"/>
</dbReference>
<evidence type="ECO:0000256" key="5">
    <source>
        <dbReference type="ARBA" id="ARBA00023065"/>
    </source>
</evidence>
<keyword evidence="7" id="KW-0675">Receptor</keyword>
<accession>A0AAN9XSA4</accession>
<evidence type="ECO:0000256" key="8">
    <source>
        <dbReference type="ARBA" id="ARBA00023180"/>
    </source>
</evidence>
<evidence type="ECO:0000313" key="13">
    <source>
        <dbReference type="EMBL" id="KAK7405306.1"/>
    </source>
</evidence>
<keyword evidence="4 11" id="KW-1133">Transmembrane helix</keyword>
<dbReference type="InterPro" id="IPR015683">
    <property type="entry name" value="Ionotropic_Glu_rcpt"/>
</dbReference>
<name>A0AAN9XSA4_PSOTE</name>
<dbReference type="AlphaFoldDB" id="A0AAN9XSA4"/>
<dbReference type="SMART" id="SM00079">
    <property type="entry name" value="PBPe"/>
    <property type="match status" value="1"/>
</dbReference>
<dbReference type="SUPFAM" id="SSF53822">
    <property type="entry name" value="Periplasmic binding protein-like I"/>
    <property type="match status" value="1"/>
</dbReference>
<evidence type="ECO:0000256" key="6">
    <source>
        <dbReference type="ARBA" id="ARBA00023136"/>
    </source>
</evidence>
<protein>
    <recommendedName>
        <fullName evidence="12">Ionotropic glutamate receptor C-terminal domain-containing protein</fullName>
    </recommendedName>
</protein>
<keyword evidence="5" id="KW-0406">Ion transport</keyword>
<evidence type="ECO:0000256" key="1">
    <source>
        <dbReference type="ARBA" id="ARBA00004141"/>
    </source>
</evidence>
<dbReference type="Gene3D" id="3.40.190.10">
    <property type="entry name" value="Periplasmic binding protein-like II"/>
    <property type="match status" value="1"/>
</dbReference>
<organism evidence="13 14">
    <name type="scientific">Psophocarpus tetragonolobus</name>
    <name type="common">Winged bean</name>
    <name type="synonym">Dolichos tetragonolobus</name>
    <dbReference type="NCBI Taxonomy" id="3891"/>
    <lineage>
        <taxon>Eukaryota</taxon>
        <taxon>Viridiplantae</taxon>
        <taxon>Streptophyta</taxon>
        <taxon>Embryophyta</taxon>
        <taxon>Tracheophyta</taxon>
        <taxon>Spermatophyta</taxon>
        <taxon>Magnoliopsida</taxon>
        <taxon>eudicotyledons</taxon>
        <taxon>Gunneridae</taxon>
        <taxon>Pentapetalae</taxon>
        <taxon>rosids</taxon>
        <taxon>fabids</taxon>
        <taxon>Fabales</taxon>
        <taxon>Fabaceae</taxon>
        <taxon>Papilionoideae</taxon>
        <taxon>50 kb inversion clade</taxon>
        <taxon>NPAAA clade</taxon>
        <taxon>indigoferoid/millettioid clade</taxon>
        <taxon>Phaseoleae</taxon>
        <taxon>Psophocarpus</taxon>
    </lineage>
</organism>
<dbReference type="Proteomes" id="UP001386955">
    <property type="component" value="Unassembled WGS sequence"/>
</dbReference>
<evidence type="ECO:0000256" key="9">
    <source>
        <dbReference type="ARBA" id="ARBA00023286"/>
    </source>
</evidence>
<evidence type="ECO:0000256" key="3">
    <source>
        <dbReference type="ARBA" id="ARBA00022692"/>
    </source>
</evidence>
<evidence type="ECO:0000256" key="10">
    <source>
        <dbReference type="ARBA" id="ARBA00023303"/>
    </source>
</evidence>
<dbReference type="InterPro" id="IPR001828">
    <property type="entry name" value="ANF_lig-bd_rcpt"/>
</dbReference>
<dbReference type="SUPFAM" id="SSF53850">
    <property type="entry name" value="Periplasmic binding protein-like II"/>
    <property type="match status" value="1"/>
</dbReference>
<feature type="transmembrane region" description="Helical" evidence="11">
    <location>
        <begin position="236"/>
        <end position="261"/>
    </location>
</feature>
<dbReference type="InterPro" id="IPR028082">
    <property type="entry name" value="Peripla_BP_I"/>
</dbReference>
<feature type="domain" description="Ionotropic glutamate receptor C-terminal" evidence="12">
    <location>
        <begin position="131"/>
        <end position="276"/>
    </location>
</feature>
<keyword evidence="6 11" id="KW-0472">Membrane</keyword>
<evidence type="ECO:0000313" key="14">
    <source>
        <dbReference type="Proteomes" id="UP001386955"/>
    </source>
</evidence>
<evidence type="ECO:0000256" key="11">
    <source>
        <dbReference type="SAM" id="Phobius"/>
    </source>
</evidence>
<proteinExistence type="predicted"/>
<evidence type="ECO:0000259" key="12">
    <source>
        <dbReference type="SMART" id="SM00079"/>
    </source>
</evidence>
<gene>
    <name evidence="13" type="ORF">VNO78_06517</name>
</gene>
<keyword evidence="14" id="KW-1185">Reference proteome</keyword>
<dbReference type="GO" id="GO:0015276">
    <property type="term" value="F:ligand-gated monoatomic ion channel activity"/>
    <property type="evidence" value="ECO:0007669"/>
    <property type="project" value="InterPro"/>
</dbReference>
<dbReference type="PANTHER" id="PTHR18966">
    <property type="entry name" value="IONOTROPIC GLUTAMATE RECEPTOR"/>
    <property type="match status" value="1"/>
</dbReference>
<dbReference type="EMBL" id="JAYMYS010000002">
    <property type="protein sequence ID" value="KAK7405306.1"/>
    <property type="molecule type" value="Genomic_DNA"/>
</dbReference>
<feature type="transmembrane region" description="Helical" evidence="11">
    <location>
        <begin position="273"/>
        <end position="293"/>
    </location>
</feature>
<dbReference type="Pfam" id="PF00497">
    <property type="entry name" value="SBP_bac_3"/>
    <property type="match status" value="1"/>
</dbReference>
<keyword evidence="10" id="KW-0407">Ion channel</keyword>
<dbReference type="GO" id="GO:0016020">
    <property type="term" value="C:membrane"/>
    <property type="evidence" value="ECO:0007669"/>
    <property type="project" value="UniProtKB-SubCell"/>
</dbReference>
<keyword evidence="9" id="KW-1071">Ligand-gated ion channel</keyword>
<evidence type="ECO:0000256" key="7">
    <source>
        <dbReference type="ARBA" id="ARBA00023170"/>
    </source>
</evidence>
<comment type="caution">
    <text evidence="13">The sequence shown here is derived from an EMBL/GenBank/DDBJ whole genome shotgun (WGS) entry which is preliminary data.</text>
</comment>
<evidence type="ECO:0000256" key="4">
    <source>
        <dbReference type="ARBA" id="ARBA00022989"/>
    </source>
</evidence>
<keyword evidence="3 11" id="KW-0812">Transmembrane</keyword>
<dbReference type="Pfam" id="PF01094">
    <property type="entry name" value="ANF_receptor"/>
    <property type="match status" value="1"/>
</dbReference>
<evidence type="ECO:0000256" key="2">
    <source>
        <dbReference type="ARBA" id="ARBA00022448"/>
    </source>
</evidence>
<reference evidence="13 14" key="1">
    <citation type="submission" date="2024-01" db="EMBL/GenBank/DDBJ databases">
        <title>The genomes of 5 underutilized Papilionoideae crops provide insights into root nodulation and disease resistanc.</title>
        <authorList>
            <person name="Jiang F."/>
        </authorList>
    </citation>
    <scope>NUCLEOTIDE SEQUENCE [LARGE SCALE GENOMIC DNA]</scope>
    <source>
        <strain evidence="13">DUOXIRENSHENG_FW03</strain>
        <tissue evidence="13">Leaves</tissue>
    </source>
</reference>
<sequence>MSPRLDRLCYHIPKSKKLYAESMPGIFTAQAYDSAWILVHAMWGTNQKRGQILLDKILLSNFTGLTGKIQFTEHKRAPAQILNVIGRSYREIGFWPNGLGFSKFLDQNASFSSSVKELGKVVNPTCAIRLRIGVPSMSIFKQYANVIKDHSKNVSSFKGFAIDLFDETVKKLPYHLEYDYFAFNSTYDDLNYDAVVGDVTIVSTRYEYASFSQPFTDTGLVMIVPVKSKTASRAWLFLKPFTMLMSILILVIIFYNGFVVWVIERNHFPELKWLYSASNHNYAFVVFLFSVLFEW</sequence>